<evidence type="ECO:0000313" key="2">
    <source>
        <dbReference type="Proteomes" id="UP000006882"/>
    </source>
</evidence>
<keyword evidence="2" id="KW-1185">Reference proteome</keyword>
<gene>
    <name evidence="1" type="ORF">PRUPE_1G131300</name>
</gene>
<dbReference type="AlphaFoldDB" id="A0A251QWS8"/>
<accession>A0A251QWS8</accession>
<reference evidence="1 2" key="1">
    <citation type="journal article" date="2013" name="Nat. Genet.">
        <title>The high-quality draft genome of peach (Prunus persica) identifies unique patterns of genetic diversity, domestication and genome evolution.</title>
        <authorList>
            <consortium name="International Peach Genome Initiative"/>
            <person name="Verde I."/>
            <person name="Abbott A.G."/>
            <person name="Scalabrin S."/>
            <person name="Jung S."/>
            <person name="Shu S."/>
            <person name="Marroni F."/>
            <person name="Zhebentyayeva T."/>
            <person name="Dettori M.T."/>
            <person name="Grimwood J."/>
            <person name="Cattonaro F."/>
            <person name="Zuccolo A."/>
            <person name="Rossini L."/>
            <person name="Jenkins J."/>
            <person name="Vendramin E."/>
            <person name="Meisel L.A."/>
            <person name="Decroocq V."/>
            <person name="Sosinski B."/>
            <person name="Prochnik S."/>
            <person name="Mitros T."/>
            <person name="Policriti A."/>
            <person name="Cipriani G."/>
            <person name="Dondini L."/>
            <person name="Ficklin S."/>
            <person name="Goodstein D.M."/>
            <person name="Xuan P."/>
            <person name="Del Fabbro C."/>
            <person name="Aramini V."/>
            <person name="Copetti D."/>
            <person name="Gonzalez S."/>
            <person name="Horner D.S."/>
            <person name="Falchi R."/>
            <person name="Lucas S."/>
            <person name="Mica E."/>
            <person name="Maldonado J."/>
            <person name="Lazzari B."/>
            <person name="Bielenberg D."/>
            <person name="Pirona R."/>
            <person name="Miculan M."/>
            <person name="Barakat A."/>
            <person name="Testolin R."/>
            <person name="Stella A."/>
            <person name="Tartarini S."/>
            <person name="Tonutti P."/>
            <person name="Arus P."/>
            <person name="Orellana A."/>
            <person name="Wells C."/>
            <person name="Main D."/>
            <person name="Vizzotto G."/>
            <person name="Silva H."/>
            <person name="Salamini F."/>
            <person name="Schmutz J."/>
            <person name="Morgante M."/>
            <person name="Rokhsar D.S."/>
        </authorList>
    </citation>
    <scope>NUCLEOTIDE SEQUENCE [LARGE SCALE GENOMIC DNA]</scope>
    <source>
        <strain evidence="2">cv. Nemared</strain>
    </source>
</reference>
<protein>
    <submittedName>
        <fullName evidence="1">Uncharacterized protein</fullName>
    </submittedName>
</protein>
<proteinExistence type="predicted"/>
<organism evidence="1 2">
    <name type="scientific">Prunus persica</name>
    <name type="common">Peach</name>
    <name type="synonym">Amygdalus persica</name>
    <dbReference type="NCBI Taxonomy" id="3760"/>
    <lineage>
        <taxon>Eukaryota</taxon>
        <taxon>Viridiplantae</taxon>
        <taxon>Streptophyta</taxon>
        <taxon>Embryophyta</taxon>
        <taxon>Tracheophyta</taxon>
        <taxon>Spermatophyta</taxon>
        <taxon>Magnoliopsida</taxon>
        <taxon>eudicotyledons</taxon>
        <taxon>Gunneridae</taxon>
        <taxon>Pentapetalae</taxon>
        <taxon>rosids</taxon>
        <taxon>fabids</taxon>
        <taxon>Rosales</taxon>
        <taxon>Rosaceae</taxon>
        <taxon>Amygdaloideae</taxon>
        <taxon>Amygdaleae</taxon>
        <taxon>Prunus</taxon>
    </lineage>
</organism>
<sequence length="97" mass="11103">MANYQGFMTTREDKVFYHIRHPYPVLYDHVYPAEEVSYFPAQVSEFQHIIENSTKTATVKTVEVPAQKPHQIKGGVLTSTEARKIYGPVKTMEVSIT</sequence>
<dbReference type="EMBL" id="CM007651">
    <property type="protein sequence ID" value="ONI28208.1"/>
    <property type="molecule type" value="Genomic_DNA"/>
</dbReference>
<name>A0A251QWS8_PRUPE</name>
<dbReference type="Gramene" id="ONI28208">
    <property type="protein sequence ID" value="ONI28208"/>
    <property type="gene ID" value="PRUPE_1G131300"/>
</dbReference>
<dbReference type="Proteomes" id="UP000006882">
    <property type="component" value="Chromosome G1"/>
</dbReference>
<evidence type="ECO:0000313" key="1">
    <source>
        <dbReference type="EMBL" id="ONI28208.1"/>
    </source>
</evidence>